<accession>A0A318MYT3</accession>
<dbReference type="SUPFAM" id="SSF143456">
    <property type="entry name" value="VC0467-like"/>
    <property type="match status" value="1"/>
</dbReference>
<name>A0A318MYT3_9PROT</name>
<dbReference type="HAMAP" id="MF_00758">
    <property type="entry name" value="UPF0301"/>
    <property type="match status" value="1"/>
</dbReference>
<dbReference type="EMBL" id="QGLT01000002">
    <property type="protein sequence ID" value="PXZ00587.1"/>
    <property type="molecule type" value="Genomic_DNA"/>
</dbReference>
<keyword evidence="4" id="KW-1185">Reference proteome</keyword>
<evidence type="ECO:0000256" key="1">
    <source>
        <dbReference type="ARBA" id="ARBA00009600"/>
    </source>
</evidence>
<sequence length="193" mass="21300">MTHSFLDLTKGLAGCFLMSSPFTTSPAFAQTVVFICAYSPKEGTMGIVINRHIAKPTPKELLNQLGIKTMPTSNNFSITAGGPIENAHGLVLHTNDWKGKESIYVTKQIKLSTSLDILRDLSEGHGPSKALLALGHANWSPGQLEEELNNNLWYIAPCQESILYNKNFKNKWSDCYKSILTNPRKISLYSGEA</sequence>
<dbReference type="GO" id="GO:0005829">
    <property type="term" value="C:cytosol"/>
    <property type="evidence" value="ECO:0007669"/>
    <property type="project" value="TreeGrafter"/>
</dbReference>
<dbReference type="OrthoDB" id="9807486at2"/>
<dbReference type="RefSeq" id="WP_110438730.1">
    <property type="nucleotide sequence ID" value="NZ_CP046393.1"/>
</dbReference>
<dbReference type="Proteomes" id="UP000247565">
    <property type="component" value="Unassembled WGS sequence"/>
</dbReference>
<dbReference type="Gene3D" id="3.40.1740.10">
    <property type="entry name" value="VC0467-like"/>
    <property type="match status" value="1"/>
</dbReference>
<dbReference type="Pfam" id="PF02622">
    <property type="entry name" value="DUF179"/>
    <property type="match status" value="1"/>
</dbReference>
<dbReference type="AlphaFoldDB" id="A0A318MYT3"/>
<evidence type="ECO:0000313" key="3">
    <source>
        <dbReference type="EMBL" id="PXZ00587.1"/>
    </source>
</evidence>
<gene>
    <name evidence="3" type="ORF">DK869_04055</name>
</gene>
<organism evidence="3 4">
    <name type="scientific">Commensalibacter melissae</name>
    <dbReference type="NCBI Taxonomy" id="2070537"/>
    <lineage>
        <taxon>Bacteria</taxon>
        <taxon>Pseudomonadati</taxon>
        <taxon>Pseudomonadota</taxon>
        <taxon>Alphaproteobacteria</taxon>
        <taxon>Acetobacterales</taxon>
        <taxon>Acetobacteraceae</taxon>
    </lineage>
</organism>
<protein>
    <recommendedName>
        <fullName evidence="2">UPF0301 protein DK869_04055</fullName>
    </recommendedName>
</protein>
<dbReference type="PANTHER" id="PTHR30327:SF1">
    <property type="entry name" value="UPF0301 PROTEIN YQGE"/>
    <property type="match status" value="1"/>
</dbReference>
<dbReference type="InterPro" id="IPR003774">
    <property type="entry name" value="AlgH-like"/>
</dbReference>
<evidence type="ECO:0000256" key="2">
    <source>
        <dbReference type="HAMAP-Rule" id="MF_00758"/>
    </source>
</evidence>
<proteinExistence type="inferred from homology"/>
<reference evidence="3 4" key="1">
    <citation type="submission" date="2018-05" db="EMBL/GenBank/DDBJ databases">
        <title>Reference genomes for bee gut microbiota database.</title>
        <authorList>
            <person name="Ellegaard K.M."/>
        </authorList>
    </citation>
    <scope>NUCLEOTIDE SEQUENCE [LARGE SCALE GENOMIC DNA]</scope>
    <source>
        <strain evidence="3 4">ESL0284</strain>
    </source>
</reference>
<comment type="caution">
    <text evidence="3">The sequence shown here is derived from an EMBL/GenBank/DDBJ whole genome shotgun (WGS) entry which is preliminary data.</text>
</comment>
<comment type="similarity">
    <text evidence="1 2">Belongs to the UPF0301 (AlgH) family.</text>
</comment>
<evidence type="ECO:0000313" key="4">
    <source>
        <dbReference type="Proteomes" id="UP000247565"/>
    </source>
</evidence>
<dbReference type="PANTHER" id="PTHR30327">
    <property type="entry name" value="UNCHARACTERIZED PROTEIN YQGE"/>
    <property type="match status" value="1"/>
</dbReference>